<dbReference type="NCBIfam" id="NF003417">
    <property type="entry name" value="PRK04813.1"/>
    <property type="match status" value="5"/>
</dbReference>
<dbReference type="InterPro" id="IPR020845">
    <property type="entry name" value="AMP-binding_CS"/>
</dbReference>
<keyword evidence="1" id="KW-0596">Phosphopantetheine</keyword>
<evidence type="ECO:0000256" key="4">
    <source>
        <dbReference type="ARBA" id="ARBA00022737"/>
    </source>
</evidence>
<dbReference type="GO" id="GO:0043041">
    <property type="term" value="P:amino acid activation for nonribosomal peptide biosynthetic process"/>
    <property type="evidence" value="ECO:0007669"/>
    <property type="project" value="TreeGrafter"/>
</dbReference>
<dbReference type="InterPro" id="IPR010060">
    <property type="entry name" value="NRPS_synth"/>
</dbReference>
<dbReference type="Gene3D" id="1.10.1200.10">
    <property type="entry name" value="ACP-like"/>
    <property type="match status" value="6"/>
</dbReference>
<name>A0A485KI52_9STRA</name>
<sequence>MPLNTNGKIDKNVLMSMDVNTEVEALSTSVEKQLATVWANVLDVSVSSIGRQTSFFALGGDSLTVIKVVAACKKVGLHITAAQLLKEMLLWRVASMAGEKIDIAWPQVSLAHNIVQTIEKEWAASLKLDKYLVYPVTALQAGMVYATINDREAYVLQRPFEIPDVKFGENIVLAFETIVKRHDILRTTFVTSSSGVYQIVRDNTLDLELANVTATTITEFLNADRERGFEIGDKYFVRWSTVATNSRSFGVLTIHHGLYDGWTLSMLINDLMDVLQNKALIERPSFHRVVDYIEAQDKFITETFWREYLSDLTPSSIGASDSKTNRDKDNSHGPLSILTSTSLSEITSVAQRVGVTVAEITKLAWAATLRKYTRQNDIVFGQVMANRDIPVKDAETILGPLLSTVPCRVRFDDDVNVEQTLLQLQADRGAMMAHSHAGLVDIKRWSGAECELFDTLFVFQSLPEMNAVNVESIPKGPNSILSVDYTMEIIVGPALPSLNVEVLYKPSQISWRQAQFVLNEFDFTVSQVCKSLTLSRQSLSLWELSTKQKQLICSHSFGPEIDIPHEVLHAAFEERATYHPDIPAVESDGQCLSYGDLNAQASTLASNLADIGVSQGSRVAVIMDRCLEFPIGLLAALKVGAAMMPLDASFPPSRLAFIVHDAAAKVVVTTDNHRAVIDAMDTSTPILYIASSHLQKNPAQFKQLSQHVAARDSEAFIVYTSGSTGKPKGVPVLHGGAVNVIAHSATEAKITEGVRVMQFMAIGFDVCQWELWKTLSTGATLVFRSNDIESTLLTVNVLMCTPTGLSLLGHPSKYPNLNCVCVAGETVPTALKDLWCPYVCFMNGYGPSECSITTHFVELKLDAPVTLGFPLPNIHSYILDNQLRQVPVGVIGEICLGGVCVSTGYINLPSQTSERFVMDSFSSRYGKMFRTGDLGRMLPNGHFETLGRQDSQVKLKGYRIELDEVAEAIMLHPNIISAVAIVKDNSHLVGYFSPSDISIDELREIITEQLPVYMIPAAWVGLDVMPLNSNGKIDKIALANIQVHEVIQSLESDTEKQLAAVWSQVLDVDESEIGRQTSFFALGGDSITAIRFVAKAKQAGLSLTSANVMRHSTLERMARVTKLIRSETSADNAHVFGDVPLTPIQHINFNHPWHNVHYWNLSMTQKPRRILEQEELTKAIAQLVDYHDVLRTRFRNNPDSSWTQYILEATSDVLPNVEFVDIESFENLHDAIMEKERSLNILDGPLFNVTVFVEPDYSQYVQFTLHHTIVDLVSWRILLDDLQTLLHRKELAPKSLSFQEWSKQLRHQALHWDPSRWQDYMGEDLPPMCRSGEVIFQSQGVLDFETTSKLDKANQVYGTNIQELALAALTGALGQMRQNTSEMRSKNLHLMLEGHGREPWDPNLDVSGTIGWFTCEYPVVFNSESNISKLIRHVKEKLRALPDKGLSYGAIKYLAPHSKERHAIQSHQRHNISFNYLGRFQEMGSDKSLFDMFHGLDIPQKGENEAHYTPGNVGLSHVNNTLVLNVAVPNWLFTNDEVESWSKLWSEWMHKIIDHCLDSSTIGGRTLSDVPLLGNETIVEAVENELLSSMNLRPIDIEDIYPVTPLQSGILSSMIRDPSEYVLQLVFDIRGDCTFEKLKSCWNILAQEIPLLRTVFVSTTHGIYQAVTKVVWSEWNILNETWSTFDLGQTTKSFLDQDRQYGFTLQSKSFQRFTGVQVSDNRLRVIWTYHHSLIDGWSLPLVMDRFMALCYGDEEVFNIIPFKDHVEWLSVQEPDASRLFWQSALVNADKAQPLRLPKPPNAKLSCTSKYSTFTCSVSLPDIKKLCKTLGVTTSSVFRAAWAIILHQYTRSEHVIFGSVVSGRDTGLEGVDRVIGMLINTIPIIAHVSKLSSAADVITNMHSFSSEIGTHSHCSILNLKQWANIESEADLFDSILVYENYPPSHFNPNIPRPFTIDVQGGDEFMDTNLGVIIAPSNGEFMMAFTYKCQLIDSAMIEYLAERMMLVVSQISSTTNLQTCVGKFDVSSEPESIILQSSCFGKSLPAPFELLHESFEAGVKIYPQNKAVEFQNEWLSYRELNIRSNKLASELMSIGVGVGSRVAVIMQRCLEFPVALLAVLKTGGAIMALDASFPAKRLEFILENANAVAVVSTSDHHVKITCLGISIPVVLANINDMDVTYCDSPIASNRKASRYDEAFIVYTSGSSGKPKGVPVLHGAAVNVMMNTGGDACITPGTRVMQFMALGFDMCQWEIWATLSFGATVVFRNAESLENLSTVDVLMCTPTALSHLGHPSMYPNLQCVGVAGEAVPAHLKNTWCPYVKLINCYGPSECYITHFAELTVENQVDVGIPIANINCYVLDEKRCPVPLGVIGEVYLSGLCVSPGYIKLQEQTMEKFLSDPFIEGAERMYQTGDLGRLLPSGHFEILGRQDSQVKFKGYRIELDEVAEAIMKHPKIISAAVIVKDGSHLVGYFAPNFVSIEEIQETLALQLPAYMIPALWVGLSSLPLNSNGKIDKSTLAEMKIAFEIEEMKTDNENMMADIWARVLDIDVKEIGRQTSFFALGGDSLSVLKVVAFCKNVGINITASQLVKEMVLCRVALLVGKCSDVTWPCAEVSGAVLKTIVNDWSKTLKLDKFKVYPVTPLQAGMIYATVNRKHAYVMQIPIPIDFNDEDLSQAFKIIVQRNDILRSAFVTTPSGVYQIIRNDITGLEIGTVNVTGIDEYLESDLERGFSLGDMYFVRLNVVSTQNERYGVLTIHHALYDGWTISMIINDLMAILNKNEVVDRPSFRALIDYVEAQDDNESKRFWSSYLLNMKICPIASCTSKQSLLEDANEDSLSVTTKISMDSITTIAQQAGATASEISKLAWAATLRKYTRQNDVVFGQVMANRDVPVRDAERIMGPFINTIPCRIQFDDNSTLSSTISACQSCRGAMINFSHVGLTDINRWCEIEGDLFDTLFVYQNLPAMDLAALSPTPQSTVPSNFAFAVEYTFELMVEPGTAGSIIASARFDPSALTRREARLILEEYDYTLWQLCEGLKINALTSTTWQLSPRQNKLIHESSFSKDAQLPYELLHHAFENRVKSCPSVSAVQFETNSLSYLELNGAANAVATKLAAFKLGTGSRIAVIMERCLEFPVGLLAVLKFGGTIMALDAAFPPARLSYMLHDANATAIISTANHAQVICHLDVDLPIVYIRDDELTTNATATFTPTQQNISSRNDDAFIVYTSGSTGKPKGVPVSHRGAVNTISHGAIEANITEGIRVMQFMAIGFDGCQWEIWKPLSSGATVVLRGNDVHTTLSCVDVVMCTPTGLGLFGHPSKFPNLKCVFVVGEAVPSSLKDLWCDVVCLMNGYGPTECSIVTHFVQLTRGMVVTVGKPVLNTNCYVLDNLLRPVPVGATGEVYLGGMCVSTGYLNLPEESAKRFVCDPFTQTPMFRSGDLGRLLPNGHFEILGRQDNQVKLKGYRIELDEVAQAIMQHPRVNAATAIVKDKTLLVAYFTPADVCLEQLRETVSTFLPAYMVPAVWFGLDEMPLNTNGKIDKLLLAAMDVAVDIEIPATDIEKCMAILWSQVLDVNVNLIGRQTSFFALGGDSLSVLKVVAACKNAGIFISAGQLLKEASLYRVAASAGTVADVVWPSVSLSSEIVDSITDTWAGPLNLNNFVVYPVTPLQGGMIYATIQNKQAYMMQIPMRLPNDGDEYFKALQLIVHHHDILRTTFVTSMSGVYQLIRHDTADFSAAHVSAATIDEFLHHDRERGFEIGDKYFVRWCCVQTESGTFGVLTIHHALYDGWTISMLMHDFANTLHGKPLEARPSFRQVVDYIEAQDTCLTETYWRSYLSGAVSTCIGIPEVDATKTTTPLVITTKISMSELTNVAKKFGASVAEVTRLSWAATLRKYTRTNDVVFGHVLANRDIPLENADRIMGPLLSTVPSRIKFDDTMTVGSLLGLLRSERGSMISHSHASLSHMKRWSGVEGELFDTLFVHQNIPRESTTHNSPAVDLHMMGGTRHVKDYALEVNIEPSSAYLDLHGMYNPALMSYDQARLLLDEFNFTLGQVYDALCDDAVVSTLWKLSPMHTQLIETSSFGTQNVLPFELVHHAFEDRVSMHPEINALEFDGQYLTYQELNDRANTLAQELSSIGVSVGSRVAVIMDRCLEFPISLLAVLKVGAAMMPLDATFPSNRLSGILADANAAVVLTTTPFCTKIESVAENRPLVCVSSTALKDKPIPFQPSHNHVATRSNEAALLFTSGSTGKPKGVIVLHQGIVNVVTYKPQEFGLTKGARVLQYLAIGFDMCQWEIWGALSNGCTLVLRGDDAYDTLSTVDTLISTPTGLGLLGHPSKYPKLKFVNLAGEPLPSALKDTWSGSVHLNNCCGPSETTIISHHMKQHECVHVNVGKTIANMNCYVLDATMQPVPIGVIGEFYLSGVGVVPGYLNLPDETKAKFIPDPFAANGDVMYRSGDFGRLLPNGSFVIHGRQDSQVKLKGYRVELDEVAQAIMQHPSVSSAAAIVKDNSHLVGFFTPADINIERLRERVVAQLPAYMVPAVWIGLNAMPLNVNGKIDKKMLATLDPTIVSESLVTEAEMQMASVWARILGVEESTIGRQTSFFALGGDSMSVIKVVAACKAIGINVSAGLLLKEAILHRVAAVAETKQQMVWPSVSLPFDIVTPITQEWVQCLDLTEFVVYPVTPLQAGMIFATVNNRQTYMLQIPMLLSEELNKERMVAAFQTLLECHEILRTTFVTSAAGVFQIVREDIVDMPIFNVSAATIDEFLHLDGERGFEIGDKYFVRWTTVTTMAGQYGVLTIHHALYDGWTLSMLMHDFMDAVHGRIVSDRPTFRRVIDYINGQDKVATETYWRTYLSGATSSCIGMCLRNLCVGECTDTRPIVSTIPIESVNSCAQRGRITIADLTKFAWAATIRKFTRSNDVVFGQVMGNRDISVESVERILGPLLSTVPCRVQFDDVVPLDAALRSLQTERGAMIGHSHASLIDMKQWSVVEGDLFDTLFVFQNFPSMDIGEHDDATHTTLESSSVLYSSDYTFELILMPTETSLTLKALYNPTVLDWNQAQSLLDEFEFTLRLLCDLDIDQTMSAALWRLSLPQINLIQASTCGPEVSLPFELLHSALERRAVVHPHARAVEFDVDWLTYGDLNSRASTVAVDLAGRGICRGSRVAVIMDRCLEIPIALLAALKAGAAVIVLDGSFPTKRLAFMASNANVSAVITTLAQFDSLKRLEMPLIPILCIDARKLAEIPQSFTPATQHCAERTDEAYVVYTSGSTGKPKGVSILHQSAVNAISSAFEFQIKEGMRVMQFRAISSDVFHWEVWKTLSCGACLVFRGDDALKTLSTVDVVSCTPTGLSLFGNPRQYPKLKCVAVGGESLPSSVKDLWCDSVALINCYGPSECTIETHEFKLSGDTPVSIGKPMNNVSCYVLDHELRQVPVGVLGEIYLGGICVSPGYLNLPDQTAERFMEDPFKSGGRMYKSGDLGRLLPNGCFEVVGRNDSQVKLKGYRIELDEVADAMMQHPQLRAASVVVKGNSHLVGYYSPNTIDVDELIKIVSEHLPIYMIPAAWVGMAELPMSTSGKIDKKALVAMDVVIAVSTLETDAEKTMASIWADILHVDMREIGRDTSFFALGGDSISVIQVVSACRTIGLSLTVPQLVKRPQLWRAAECANVKSIQVYPAVVVPQPILDTIRSSGVELNAPEDVVYPVTPSQRFMLLDTMASREAYFAATTLAMPHDMDVARLVAAFRTVVQQNDILRASFVIMENDLSCYQIIRRNIDALQVSIVSVPDVHEFLVHDRIRGFPIGQHDAFFIRLTIVTDGTLQRHAVLSIHHALYDGWSLSMVTSDILDAYNGHPLHQRPSFRTVLDYVEATKPSRQSFWKEYLDGVECSRCVTWPASTDNERTAAPFPTVHSTVFTHELTAAANRAGVALSTLLQCAWAVTLQKYTHKNTVVFGQMLANRSIPIQDVQQIMGPVINIVAFRVHIDTNVAHMLQTYQSEYATVLNHAFADPADVQIWSGKSVKDRLFDTSFTYQNLPSTVGAFNTHAVFRQVQLPASSDYKCPYSFSIIVEPMGDGTFLNLLGDYDRSLLSPAQARLVLADYDSVLVQFLRALTADV</sequence>
<dbReference type="Pfam" id="PF00668">
    <property type="entry name" value="Condensation"/>
    <property type="match status" value="7"/>
</dbReference>
<dbReference type="Proteomes" id="UP000332933">
    <property type="component" value="Unassembled WGS sequence"/>
</dbReference>
<dbReference type="InterPro" id="IPR042099">
    <property type="entry name" value="ANL_N_sf"/>
</dbReference>
<dbReference type="Gene3D" id="3.40.50.980">
    <property type="match status" value="2"/>
</dbReference>
<feature type="domain" description="Carrier" evidence="5">
    <location>
        <begin position="3554"/>
        <end position="3630"/>
    </location>
</feature>
<dbReference type="GO" id="GO:0005737">
    <property type="term" value="C:cytoplasm"/>
    <property type="evidence" value="ECO:0007669"/>
    <property type="project" value="TreeGrafter"/>
</dbReference>
<dbReference type="PANTHER" id="PTHR45527">
    <property type="entry name" value="NONRIBOSOMAL PEPTIDE SYNTHETASE"/>
    <property type="match status" value="1"/>
</dbReference>
<evidence type="ECO:0000259" key="5">
    <source>
        <dbReference type="PROSITE" id="PS50075"/>
    </source>
</evidence>
<dbReference type="InterPro" id="IPR000873">
    <property type="entry name" value="AMP-dep_synth/lig_dom"/>
</dbReference>
<dbReference type="OrthoDB" id="79395at2759"/>
<dbReference type="Pfam" id="PF00550">
    <property type="entry name" value="PP-binding"/>
    <property type="match status" value="6"/>
</dbReference>
<reference evidence="6" key="2">
    <citation type="submission" date="2019-06" db="EMBL/GenBank/DDBJ databases">
        <title>Genomics analysis of Aphanomyces spp. identifies a new class of oomycete effector associated with host adaptation.</title>
        <authorList>
            <person name="Gaulin E."/>
        </authorList>
    </citation>
    <scope>NUCLEOTIDE SEQUENCE</scope>
    <source>
        <strain evidence="6">CBS 578.67</strain>
    </source>
</reference>
<evidence type="ECO:0000256" key="3">
    <source>
        <dbReference type="ARBA" id="ARBA00022598"/>
    </source>
</evidence>
<dbReference type="CDD" id="cd19542">
    <property type="entry name" value="CT_NRPS-like"/>
    <property type="match status" value="4"/>
</dbReference>
<dbReference type="GO" id="GO:0031177">
    <property type="term" value="F:phosphopantetheine binding"/>
    <property type="evidence" value="ECO:0007669"/>
    <property type="project" value="InterPro"/>
</dbReference>
<dbReference type="SMART" id="SM00823">
    <property type="entry name" value="PKS_PP"/>
    <property type="match status" value="4"/>
</dbReference>
<dbReference type="FunFam" id="1.10.1200.10:FF:000005">
    <property type="entry name" value="Nonribosomal peptide synthetase 1"/>
    <property type="match status" value="1"/>
</dbReference>
<dbReference type="Gene3D" id="3.30.559.10">
    <property type="entry name" value="Chloramphenicol acetyltransferase-like domain"/>
    <property type="match status" value="7"/>
</dbReference>
<dbReference type="NCBIfam" id="TIGR01733">
    <property type="entry name" value="AA-adenyl-dom"/>
    <property type="match status" value="5"/>
</dbReference>
<dbReference type="InterPro" id="IPR023213">
    <property type="entry name" value="CAT-like_dom_sf"/>
</dbReference>
<keyword evidence="2" id="KW-0597">Phosphoprotein</keyword>
<dbReference type="SUPFAM" id="SSF56801">
    <property type="entry name" value="Acetyl-CoA synthetase-like"/>
    <property type="match status" value="5"/>
</dbReference>
<keyword evidence="3" id="KW-0436">Ligase</keyword>
<dbReference type="Gene3D" id="2.30.38.10">
    <property type="entry name" value="Luciferase, Domain 3"/>
    <property type="match status" value="1"/>
</dbReference>
<gene>
    <name evidence="7" type="primary">Aste57867_7317</name>
    <name evidence="6" type="ORF">As57867_007291</name>
    <name evidence="7" type="ORF">ASTE57867_7317</name>
</gene>
<keyword evidence="4" id="KW-0677">Repeat</keyword>
<feature type="domain" description="Carrier" evidence="5">
    <location>
        <begin position="5600"/>
        <end position="5676"/>
    </location>
</feature>
<dbReference type="InterPro" id="IPR010071">
    <property type="entry name" value="AA_adenyl_dom"/>
</dbReference>
<dbReference type="SMART" id="SM01294">
    <property type="entry name" value="PKS_PP_betabranch"/>
    <property type="match status" value="1"/>
</dbReference>
<feature type="domain" description="Carrier" evidence="5">
    <location>
        <begin position="4575"/>
        <end position="4651"/>
    </location>
</feature>
<proteinExistence type="predicted"/>
<dbReference type="PANTHER" id="PTHR45527:SF1">
    <property type="entry name" value="FATTY ACID SYNTHASE"/>
    <property type="match status" value="1"/>
</dbReference>
<dbReference type="InterPro" id="IPR020806">
    <property type="entry name" value="PKS_PP-bd"/>
</dbReference>
<accession>A0A485KI52</accession>
<feature type="domain" description="Carrier" evidence="5">
    <location>
        <begin position="2529"/>
        <end position="2608"/>
    </location>
</feature>
<feature type="domain" description="Carrier" evidence="5">
    <location>
        <begin position="25"/>
        <end position="101"/>
    </location>
</feature>
<dbReference type="InterPro" id="IPR045851">
    <property type="entry name" value="AMP-bd_C_sf"/>
</dbReference>
<dbReference type="EMBL" id="VJMH01003866">
    <property type="protein sequence ID" value="KAF0704587.1"/>
    <property type="molecule type" value="Genomic_DNA"/>
</dbReference>
<evidence type="ECO:0000256" key="2">
    <source>
        <dbReference type="ARBA" id="ARBA00022553"/>
    </source>
</evidence>
<dbReference type="Gene3D" id="3.40.50.12780">
    <property type="entry name" value="N-terminal domain of ligase-like"/>
    <property type="match status" value="4"/>
</dbReference>
<dbReference type="Pfam" id="PF13193">
    <property type="entry name" value="AMP-binding_C"/>
    <property type="match status" value="1"/>
</dbReference>
<keyword evidence="8" id="KW-1185">Reference proteome</keyword>
<dbReference type="SUPFAM" id="SSF52777">
    <property type="entry name" value="CoA-dependent acyltransferases"/>
    <property type="match status" value="14"/>
</dbReference>
<evidence type="ECO:0000313" key="6">
    <source>
        <dbReference type="EMBL" id="KAF0704587.1"/>
    </source>
</evidence>
<dbReference type="InterPro" id="IPR001242">
    <property type="entry name" value="Condensation_dom"/>
</dbReference>
<dbReference type="GO" id="GO:0044550">
    <property type="term" value="P:secondary metabolite biosynthetic process"/>
    <property type="evidence" value="ECO:0007669"/>
    <property type="project" value="TreeGrafter"/>
</dbReference>
<dbReference type="PROSITE" id="PS50075">
    <property type="entry name" value="CARRIER"/>
    <property type="match status" value="6"/>
</dbReference>
<dbReference type="InterPro" id="IPR036736">
    <property type="entry name" value="ACP-like_sf"/>
</dbReference>
<dbReference type="Gene3D" id="3.30.300.30">
    <property type="match status" value="5"/>
</dbReference>
<reference evidence="7 8" key="1">
    <citation type="submission" date="2019-03" db="EMBL/GenBank/DDBJ databases">
        <authorList>
            <person name="Gaulin E."/>
            <person name="Dumas B."/>
        </authorList>
    </citation>
    <scope>NUCLEOTIDE SEQUENCE [LARGE SCALE GENOMIC DNA]</scope>
    <source>
        <strain evidence="7">CBS 568.67</strain>
    </source>
</reference>
<evidence type="ECO:0000313" key="8">
    <source>
        <dbReference type="Proteomes" id="UP000332933"/>
    </source>
</evidence>
<organism evidence="7 8">
    <name type="scientific">Aphanomyces stellatus</name>
    <dbReference type="NCBI Taxonomy" id="120398"/>
    <lineage>
        <taxon>Eukaryota</taxon>
        <taxon>Sar</taxon>
        <taxon>Stramenopiles</taxon>
        <taxon>Oomycota</taxon>
        <taxon>Saprolegniomycetes</taxon>
        <taxon>Saprolegniales</taxon>
        <taxon>Verrucalvaceae</taxon>
        <taxon>Aphanomyces</taxon>
    </lineage>
</organism>
<dbReference type="Gene3D" id="3.30.559.30">
    <property type="entry name" value="Nonribosomal peptide synthetase, condensation domain"/>
    <property type="match status" value="7"/>
</dbReference>
<dbReference type="NCBIfam" id="TIGR01720">
    <property type="entry name" value="NRPS-para261"/>
    <property type="match status" value="1"/>
</dbReference>
<dbReference type="PROSITE" id="PS00455">
    <property type="entry name" value="AMP_BINDING"/>
    <property type="match status" value="5"/>
</dbReference>
<evidence type="ECO:0000256" key="1">
    <source>
        <dbReference type="ARBA" id="ARBA00022450"/>
    </source>
</evidence>
<protein>
    <submittedName>
        <fullName evidence="7">Aste57867_7317 protein</fullName>
    </submittedName>
</protein>
<dbReference type="InterPro" id="IPR009081">
    <property type="entry name" value="PP-bd_ACP"/>
</dbReference>
<dbReference type="EMBL" id="CAADRA010003878">
    <property type="protein sequence ID" value="VFT84236.1"/>
    <property type="molecule type" value="Genomic_DNA"/>
</dbReference>
<dbReference type="CDD" id="cd05930">
    <property type="entry name" value="A_NRPS"/>
    <property type="match status" value="5"/>
</dbReference>
<dbReference type="InterPro" id="IPR025110">
    <property type="entry name" value="AMP-bd_C"/>
</dbReference>
<evidence type="ECO:0000313" key="7">
    <source>
        <dbReference type="EMBL" id="VFT84236.1"/>
    </source>
</evidence>
<feature type="domain" description="Carrier" evidence="5">
    <location>
        <begin position="1049"/>
        <end position="1125"/>
    </location>
</feature>
<dbReference type="GO" id="GO:0016874">
    <property type="term" value="F:ligase activity"/>
    <property type="evidence" value="ECO:0007669"/>
    <property type="project" value="UniProtKB-KW"/>
</dbReference>
<dbReference type="SUPFAM" id="SSF47336">
    <property type="entry name" value="ACP-like"/>
    <property type="match status" value="6"/>
</dbReference>
<dbReference type="Pfam" id="PF00501">
    <property type="entry name" value="AMP-binding"/>
    <property type="match status" value="5"/>
</dbReference>